<dbReference type="PANTHER" id="PTHR35204">
    <property type="entry name" value="YALI0A21131P"/>
    <property type="match status" value="1"/>
</dbReference>
<organism evidence="2 3">
    <name type="scientific">Lentinula raphanica</name>
    <dbReference type="NCBI Taxonomy" id="153919"/>
    <lineage>
        <taxon>Eukaryota</taxon>
        <taxon>Fungi</taxon>
        <taxon>Dikarya</taxon>
        <taxon>Basidiomycota</taxon>
        <taxon>Agaricomycotina</taxon>
        <taxon>Agaricomycetes</taxon>
        <taxon>Agaricomycetidae</taxon>
        <taxon>Agaricales</taxon>
        <taxon>Marasmiineae</taxon>
        <taxon>Omphalotaceae</taxon>
        <taxon>Lentinula</taxon>
    </lineage>
</organism>
<comment type="caution">
    <text evidence="2">The sequence shown here is derived from an EMBL/GenBank/DDBJ whole genome shotgun (WGS) entry which is preliminary data.</text>
</comment>
<keyword evidence="1" id="KW-0732">Signal</keyword>
<accession>A0AA38PD58</accession>
<dbReference type="InterPro" id="IPR038921">
    <property type="entry name" value="YOR389W-like"/>
</dbReference>
<evidence type="ECO:0000313" key="2">
    <source>
        <dbReference type="EMBL" id="KAJ3840729.1"/>
    </source>
</evidence>
<name>A0AA38PD58_9AGAR</name>
<dbReference type="AlphaFoldDB" id="A0AA38PD58"/>
<dbReference type="PANTHER" id="PTHR35204:SF1">
    <property type="entry name" value="ENTEROTOXIN"/>
    <property type="match status" value="1"/>
</dbReference>
<evidence type="ECO:0000256" key="1">
    <source>
        <dbReference type="SAM" id="SignalP"/>
    </source>
</evidence>
<keyword evidence="3" id="KW-1185">Reference proteome</keyword>
<sequence length="518" mass="58362">MFLLLFFFSWSITTALAQFVVQAQKPEFRPDLTWDLGIGPGLNDTANLVFNTVHSLLLGWPNRRYRNGHTVVPGVIPTGTFLYHGRGDPVVPTHPEWTALDFELSTLYCGLFTPDGEGCWHLTLVAERPLNILYFDGYSGLKLPGSGTLDSQDVLAWGEVMPDRYHDEPQRIVDLCKWGQNFGLDGFVRLHTSYEVMLCDFSSGLKVKSMLHINIPYLPPSPNISSHLSSAYQNTIAPGMKLGVPLDSFGMGELLASKRIDEYPGETRIQLHLHRLVSFYDTELVPSLISTRFGKHRLQHRILGISHSDIQAVRHRVQIELSTSTKSAHDIAWSSLFRAIVQQYAARLELIQHDLNSTDRSIGSLSTTLRATFLQLRGLLQPYDLVSTRAAVDGTKDKLSWVTQVYEMCATAYPTFSSASGPANFTTSENLMLTALKATNREICRVITSMWADGISHQMENPLASSHNTRMLFRSIHKRWKEDIDSLMLWLDWSVWLKCNPSCSLNVRFDNIDTSISV</sequence>
<protein>
    <submittedName>
        <fullName evidence="2">Uncharacterized protein</fullName>
    </submittedName>
</protein>
<proteinExistence type="predicted"/>
<feature type="chain" id="PRO_5041226603" evidence="1">
    <location>
        <begin position="18"/>
        <end position="518"/>
    </location>
</feature>
<evidence type="ECO:0000313" key="3">
    <source>
        <dbReference type="Proteomes" id="UP001163846"/>
    </source>
</evidence>
<gene>
    <name evidence="2" type="ORF">F5878DRAFT_612249</name>
</gene>
<dbReference type="EMBL" id="MU806066">
    <property type="protein sequence ID" value="KAJ3840729.1"/>
    <property type="molecule type" value="Genomic_DNA"/>
</dbReference>
<reference evidence="2" key="1">
    <citation type="submission" date="2022-08" db="EMBL/GenBank/DDBJ databases">
        <authorList>
            <consortium name="DOE Joint Genome Institute"/>
            <person name="Min B."/>
            <person name="Riley R."/>
            <person name="Sierra-Patev S."/>
            <person name="Naranjo-Ortiz M."/>
            <person name="Looney B."/>
            <person name="Konkel Z."/>
            <person name="Slot J.C."/>
            <person name="Sakamoto Y."/>
            <person name="Steenwyk J.L."/>
            <person name="Rokas A."/>
            <person name="Carro J."/>
            <person name="Camarero S."/>
            <person name="Ferreira P."/>
            <person name="Molpeceres G."/>
            <person name="Ruiz-Duenas F.J."/>
            <person name="Serrano A."/>
            <person name="Henrissat B."/>
            <person name="Drula E."/>
            <person name="Hughes K.W."/>
            <person name="Mata J.L."/>
            <person name="Ishikawa N.K."/>
            <person name="Vargas-Isla R."/>
            <person name="Ushijima S."/>
            <person name="Smith C.A."/>
            <person name="Ahrendt S."/>
            <person name="Andreopoulos W."/>
            <person name="He G."/>
            <person name="Labutti K."/>
            <person name="Lipzen A."/>
            <person name="Ng V."/>
            <person name="Sandor L."/>
            <person name="Barry K."/>
            <person name="Martinez A.T."/>
            <person name="Xiao Y."/>
            <person name="Gibbons J.G."/>
            <person name="Terashima K."/>
            <person name="Hibbett D.S."/>
            <person name="Grigoriev I.V."/>
        </authorList>
    </citation>
    <scope>NUCLEOTIDE SEQUENCE</scope>
    <source>
        <strain evidence="2">TFB9207</strain>
    </source>
</reference>
<dbReference type="Proteomes" id="UP001163846">
    <property type="component" value="Unassembled WGS sequence"/>
</dbReference>
<feature type="signal peptide" evidence="1">
    <location>
        <begin position="1"/>
        <end position="17"/>
    </location>
</feature>